<accession>A0A914W5V5</accession>
<dbReference type="Pfam" id="PF14712">
    <property type="entry name" value="Snapin_Pallidin"/>
    <property type="match status" value="1"/>
</dbReference>
<evidence type="ECO:0000256" key="2">
    <source>
        <dbReference type="SAM" id="MobiDB-lite"/>
    </source>
</evidence>
<proteinExistence type="predicted"/>
<evidence type="ECO:0000313" key="4">
    <source>
        <dbReference type="WBParaSite" id="PSAMB.scaffold311size57476.g4607.t1"/>
    </source>
</evidence>
<dbReference type="PANTHER" id="PTHR31328:SF2">
    <property type="entry name" value="BIOGENESIS OF LYSOSOME-RELATED ORGANELLES COMPLEX 1 SUBUNIT 6"/>
    <property type="match status" value="1"/>
</dbReference>
<dbReference type="AlphaFoldDB" id="A0A914W5V5"/>
<feature type="compositionally biased region" description="Low complexity" evidence="2">
    <location>
        <begin position="13"/>
        <end position="25"/>
    </location>
</feature>
<dbReference type="Proteomes" id="UP000887566">
    <property type="component" value="Unplaced"/>
</dbReference>
<keyword evidence="1" id="KW-0175">Coiled coil</keyword>
<reference evidence="4" key="1">
    <citation type="submission" date="2022-11" db="UniProtKB">
        <authorList>
            <consortium name="WormBaseParasite"/>
        </authorList>
    </citation>
    <scope>IDENTIFICATION</scope>
</reference>
<organism evidence="3 4">
    <name type="scientific">Plectus sambesii</name>
    <dbReference type="NCBI Taxonomy" id="2011161"/>
    <lineage>
        <taxon>Eukaryota</taxon>
        <taxon>Metazoa</taxon>
        <taxon>Ecdysozoa</taxon>
        <taxon>Nematoda</taxon>
        <taxon>Chromadorea</taxon>
        <taxon>Plectida</taxon>
        <taxon>Plectina</taxon>
        <taxon>Plectoidea</taxon>
        <taxon>Plectidae</taxon>
        <taxon>Plectus</taxon>
    </lineage>
</organism>
<sequence length="148" mass="16711">MGPTGPVADDQPTTSGSSTESTETTDAAPHHLLANSVSKTLNRAEILLEELTASQQMLLANIEDQNKKLGNNEKIERFHKTMMQTSHYLKKLIVIKKDMLDLHARSSKLKARASRLRIIQEQNLEVRKRRLLDSQRKEEQLQAKAVGK</sequence>
<dbReference type="GO" id="GO:0030133">
    <property type="term" value="C:transport vesicle"/>
    <property type="evidence" value="ECO:0007669"/>
    <property type="project" value="TreeGrafter"/>
</dbReference>
<name>A0A914W5V5_9BILA</name>
<feature type="coiled-coil region" evidence="1">
    <location>
        <begin position="34"/>
        <end position="68"/>
    </location>
</feature>
<dbReference type="PANTHER" id="PTHR31328">
    <property type="entry name" value="BIOGENESIS OF LYSOSOME-RELATED ORGANELLES COMPLEX 1 SUBUNIT 6"/>
    <property type="match status" value="1"/>
</dbReference>
<dbReference type="InterPro" id="IPR028119">
    <property type="entry name" value="Snapin/Pallidin/Snn1"/>
</dbReference>
<keyword evidence="3" id="KW-1185">Reference proteome</keyword>
<evidence type="ECO:0000256" key="1">
    <source>
        <dbReference type="SAM" id="Coils"/>
    </source>
</evidence>
<feature type="region of interest" description="Disordered" evidence="2">
    <location>
        <begin position="1"/>
        <end position="30"/>
    </location>
</feature>
<evidence type="ECO:0000313" key="3">
    <source>
        <dbReference type="Proteomes" id="UP000887566"/>
    </source>
</evidence>
<protein>
    <submittedName>
        <fullName evidence="4">Biogenesis of lysosome-related organelles complex 1 subunit 6</fullName>
    </submittedName>
</protein>
<dbReference type="WBParaSite" id="PSAMB.scaffold311size57476.g4607.t1">
    <property type="protein sequence ID" value="PSAMB.scaffold311size57476.g4607.t1"/>
    <property type="gene ID" value="PSAMB.scaffold311size57476.g4607"/>
</dbReference>
<dbReference type="GO" id="GO:0031083">
    <property type="term" value="C:BLOC-1 complex"/>
    <property type="evidence" value="ECO:0007669"/>
    <property type="project" value="TreeGrafter"/>
</dbReference>